<dbReference type="InterPro" id="IPR013650">
    <property type="entry name" value="ATP-grasp_succ-CoA_synth-type"/>
</dbReference>
<keyword evidence="1" id="KW-0816">Tricarboxylic acid cycle</keyword>
<comment type="caution">
    <text evidence="4">The sequence shown here is derived from an EMBL/GenBank/DDBJ whole genome shotgun (WGS) entry which is preliminary data.</text>
</comment>
<name>A0A8S4QD22_9NEOP</name>
<dbReference type="GO" id="GO:0005524">
    <property type="term" value="F:ATP binding"/>
    <property type="evidence" value="ECO:0007669"/>
    <property type="project" value="UniProtKB-KW"/>
</dbReference>
<dbReference type="Proteomes" id="UP000838756">
    <property type="component" value="Unassembled WGS sequence"/>
</dbReference>
<feature type="non-terminal residue" evidence="4">
    <location>
        <position position="1"/>
    </location>
</feature>
<dbReference type="SUPFAM" id="SSF56059">
    <property type="entry name" value="Glutathione synthetase ATP-binding domain-like"/>
    <property type="match status" value="2"/>
</dbReference>
<feature type="domain" description="ATP-grasp fold succinyl-CoA synthetase-type" evidence="3">
    <location>
        <begin position="89"/>
        <end position="169"/>
    </location>
</feature>
<dbReference type="GO" id="GO:0004775">
    <property type="term" value="F:succinate-CoA ligase (ADP-forming) activity"/>
    <property type="evidence" value="ECO:0007669"/>
    <property type="project" value="TreeGrafter"/>
</dbReference>
<dbReference type="OrthoDB" id="1552at2759"/>
<protein>
    <submittedName>
        <fullName evidence="4">Jg10268 protein</fullName>
    </submittedName>
</protein>
<evidence type="ECO:0000313" key="5">
    <source>
        <dbReference type="Proteomes" id="UP000838756"/>
    </source>
</evidence>
<sequence>GPVIIASSQGGVNIEDVAAENPDAITYEPIDIKSGITDEQVSRVVEKIGLEDNKEEACGMIKKMYDLFLKKDALLIEINPYAEDALTGKFIIASSQGGVNIEDVAAENPDAITYEPIDIKSGITDEQVSRVVEKIGLEDNKEEACGMIKKMYDLFLKKDALLIEINPYAEDALTGKCEYYSPIYYITQ</sequence>
<feature type="domain" description="ATP-grasp fold succinyl-CoA synthetase-type" evidence="3">
    <location>
        <begin position="2"/>
        <end position="82"/>
    </location>
</feature>
<gene>
    <name evidence="4" type="primary">jg10268</name>
    <name evidence="4" type="ORF">PAEG_LOCUS1070</name>
</gene>
<dbReference type="GO" id="GO:0006104">
    <property type="term" value="P:succinyl-CoA metabolic process"/>
    <property type="evidence" value="ECO:0007669"/>
    <property type="project" value="TreeGrafter"/>
</dbReference>
<dbReference type="AlphaFoldDB" id="A0A8S4QD22"/>
<evidence type="ECO:0000313" key="4">
    <source>
        <dbReference type="EMBL" id="CAH2208455.1"/>
    </source>
</evidence>
<accession>A0A8S4QD22</accession>
<dbReference type="PANTHER" id="PTHR11815:SF1">
    <property type="entry name" value="SUCCINATE--COA LIGASE [ADP-FORMING] SUBUNIT BETA, MITOCHONDRIAL"/>
    <property type="match status" value="1"/>
</dbReference>
<organism evidence="4 5">
    <name type="scientific">Pararge aegeria aegeria</name>
    <dbReference type="NCBI Taxonomy" id="348720"/>
    <lineage>
        <taxon>Eukaryota</taxon>
        <taxon>Metazoa</taxon>
        <taxon>Ecdysozoa</taxon>
        <taxon>Arthropoda</taxon>
        <taxon>Hexapoda</taxon>
        <taxon>Insecta</taxon>
        <taxon>Pterygota</taxon>
        <taxon>Neoptera</taxon>
        <taxon>Endopterygota</taxon>
        <taxon>Lepidoptera</taxon>
        <taxon>Glossata</taxon>
        <taxon>Ditrysia</taxon>
        <taxon>Papilionoidea</taxon>
        <taxon>Nymphalidae</taxon>
        <taxon>Satyrinae</taxon>
        <taxon>Satyrini</taxon>
        <taxon>Parargina</taxon>
        <taxon>Pararge</taxon>
    </lineage>
</organism>
<evidence type="ECO:0000256" key="1">
    <source>
        <dbReference type="ARBA" id="ARBA00022532"/>
    </source>
</evidence>
<dbReference type="GO" id="GO:0005739">
    <property type="term" value="C:mitochondrion"/>
    <property type="evidence" value="ECO:0007669"/>
    <property type="project" value="TreeGrafter"/>
</dbReference>
<dbReference type="GO" id="GO:0042709">
    <property type="term" value="C:succinate-CoA ligase complex"/>
    <property type="evidence" value="ECO:0007669"/>
    <property type="project" value="TreeGrafter"/>
</dbReference>
<reference evidence="4" key="1">
    <citation type="submission" date="2022-03" db="EMBL/GenBank/DDBJ databases">
        <authorList>
            <person name="Lindestad O."/>
        </authorList>
    </citation>
    <scope>NUCLEOTIDE SEQUENCE</scope>
</reference>
<dbReference type="PANTHER" id="PTHR11815">
    <property type="entry name" value="SUCCINYL-COA SYNTHETASE BETA CHAIN"/>
    <property type="match status" value="1"/>
</dbReference>
<dbReference type="Pfam" id="PF08442">
    <property type="entry name" value="ATP-grasp_2"/>
    <property type="match status" value="2"/>
</dbReference>
<dbReference type="GO" id="GO:0006099">
    <property type="term" value="P:tricarboxylic acid cycle"/>
    <property type="evidence" value="ECO:0007669"/>
    <property type="project" value="UniProtKB-KW"/>
</dbReference>
<dbReference type="Gene3D" id="3.30.470.20">
    <property type="entry name" value="ATP-grasp fold, B domain"/>
    <property type="match status" value="2"/>
</dbReference>
<evidence type="ECO:0000256" key="2">
    <source>
        <dbReference type="ARBA" id="ARBA00022840"/>
    </source>
</evidence>
<keyword evidence="2" id="KW-0547">Nucleotide-binding</keyword>
<keyword evidence="2" id="KW-0067">ATP-binding</keyword>
<proteinExistence type="predicted"/>
<keyword evidence="5" id="KW-1185">Reference proteome</keyword>
<evidence type="ECO:0000259" key="3">
    <source>
        <dbReference type="Pfam" id="PF08442"/>
    </source>
</evidence>
<dbReference type="EMBL" id="CAKXAJ010003631">
    <property type="protein sequence ID" value="CAH2208455.1"/>
    <property type="molecule type" value="Genomic_DNA"/>
</dbReference>